<dbReference type="InterPro" id="IPR025160">
    <property type="entry name" value="AATF"/>
</dbReference>
<evidence type="ECO:0000313" key="7">
    <source>
        <dbReference type="RefSeq" id="XP_005177425.1"/>
    </source>
</evidence>
<feature type="region of interest" description="Disordered" evidence="2">
    <location>
        <begin position="69"/>
        <end position="172"/>
    </location>
</feature>
<dbReference type="EnsemblMetazoa" id="MDOA015213-RA">
    <property type="protein sequence ID" value="MDOA015213-PA"/>
    <property type="gene ID" value="MDOA015213"/>
</dbReference>
<feature type="region of interest" description="Disordered" evidence="2">
    <location>
        <begin position="263"/>
        <end position="292"/>
    </location>
</feature>
<dbReference type="AlphaFoldDB" id="A0A1I8NHI4"/>
<proteinExistence type="inferred from homology"/>
<comment type="similarity">
    <text evidence="1">Belongs to the AATF family.</text>
</comment>
<dbReference type="VEuPathDB" id="VectorBase:MDOMA2_020919"/>
<feature type="region of interest" description="Disordered" evidence="2">
    <location>
        <begin position="1"/>
        <end position="32"/>
    </location>
</feature>
<dbReference type="InterPro" id="IPR012617">
    <property type="entry name" value="AATF_C"/>
</dbReference>
<evidence type="ECO:0000259" key="3">
    <source>
        <dbReference type="Pfam" id="PF08164"/>
    </source>
</evidence>
<gene>
    <name evidence="5" type="primary">101901127</name>
    <name evidence="7" type="synonym">LOC101901127</name>
</gene>
<name>A0A1I8NHI4_MUSDO</name>
<evidence type="ECO:0000259" key="4">
    <source>
        <dbReference type="Pfam" id="PF13339"/>
    </source>
</evidence>
<dbReference type="STRING" id="7370.A0A1I8NHI4"/>
<dbReference type="PANTHER" id="PTHR15565">
    <property type="entry name" value="AATF PROTEIN APOPTOSIS ANTAGONIZING TRANSCRIPTION FACTOR"/>
    <property type="match status" value="1"/>
</dbReference>
<feature type="domain" description="AATF leucine zipper-containing" evidence="4">
    <location>
        <begin position="182"/>
        <end position="319"/>
    </location>
</feature>
<evidence type="ECO:0000313" key="6">
    <source>
        <dbReference type="Proteomes" id="UP001652621"/>
    </source>
</evidence>
<evidence type="ECO:0000313" key="5">
    <source>
        <dbReference type="EnsemblMetazoa" id="MDOA015213-PA"/>
    </source>
</evidence>
<dbReference type="eggNOG" id="KOG2773">
    <property type="taxonomic scope" value="Eukaryota"/>
</dbReference>
<dbReference type="VEuPathDB" id="VectorBase:MDOA015213"/>
<dbReference type="KEGG" id="mde:101901127"/>
<dbReference type="Pfam" id="PF08164">
    <property type="entry name" value="TRAUB"/>
    <property type="match status" value="1"/>
</dbReference>
<feature type="compositionally biased region" description="Acidic residues" evidence="2">
    <location>
        <begin position="82"/>
        <end position="114"/>
    </location>
</feature>
<dbReference type="Proteomes" id="UP001652621">
    <property type="component" value="Unplaced"/>
</dbReference>
<reference evidence="7" key="2">
    <citation type="submission" date="2025-04" db="UniProtKB">
        <authorList>
            <consortium name="RefSeq"/>
        </authorList>
    </citation>
    <scope>IDENTIFICATION</scope>
    <source>
        <strain evidence="7">Aabys</strain>
    </source>
</reference>
<protein>
    <submittedName>
        <fullName evidence="7">Protein Aatf</fullName>
    </submittedName>
</protein>
<keyword evidence="6" id="KW-1185">Reference proteome</keyword>
<reference evidence="5" key="1">
    <citation type="submission" date="2020-05" db="UniProtKB">
        <authorList>
            <consortium name="EnsemblMetazoa"/>
        </authorList>
    </citation>
    <scope>IDENTIFICATION</scope>
    <source>
        <strain evidence="5">Aabys</strain>
    </source>
</reference>
<feature type="compositionally biased region" description="Acidic residues" evidence="2">
    <location>
        <begin position="131"/>
        <end position="170"/>
    </location>
</feature>
<feature type="domain" description="Apoptosis-antagonizing transcription factor C-terminal" evidence="3">
    <location>
        <begin position="392"/>
        <end position="474"/>
    </location>
</feature>
<sequence>MLKKSKQKSVAEKVAEIIAHPNQSDSESENEALSRVRVVDFDEDEYQMPDVGTTEFRKRNVKLLSEQSAKYKGKIASRKDFEEEDDAELQYEESDDEEGDGNESYEESDDDDEEALKKFGDALKQGYGAYEDSEEDQEDQEEESEEEEQEEDDEENDDEEEEDEDDENEETQVISKVNRDAEIQKGICVQNQLKLWERLLEMRINFQKILAKTNQLPSPTEIKELEEKDDKNKSTTQEVTRQTENLLQNLLTLQDTLYGQNSELSKSVKPSSIKRPWPFKQKSSRNDEPPMKQMNNYLQERFDNFSSYRNSVLLKWDDRTKLLQPGAGAKKKSMNEEFDIIKKINNALMNKSLLIEKSQQVKNNAQKQNSEDVENQGDLAMNSNIYDDSDFYHQQLRELIEYKANTTSNMSEVTKQYLELQKLRQKMKKKVDTRASKGRKLRYVVHNKLINFMAPHDNCSWNDESKDELCKSLFV</sequence>
<dbReference type="PANTHER" id="PTHR15565:SF0">
    <property type="entry name" value="PROTEIN AATF"/>
    <property type="match status" value="1"/>
</dbReference>
<dbReference type="Pfam" id="PF13339">
    <property type="entry name" value="AATF-Che1"/>
    <property type="match status" value="1"/>
</dbReference>
<evidence type="ECO:0000256" key="2">
    <source>
        <dbReference type="SAM" id="MobiDB-lite"/>
    </source>
</evidence>
<dbReference type="GO" id="GO:0005730">
    <property type="term" value="C:nucleolus"/>
    <property type="evidence" value="ECO:0007669"/>
    <property type="project" value="TreeGrafter"/>
</dbReference>
<dbReference type="RefSeq" id="XP_005177425.1">
    <property type="nucleotide sequence ID" value="XM_005177368.3"/>
</dbReference>
<dbReference type="GO" id="GO:0006357">
    <property type="term" value="P:regulation of transcription by RNA polymerase II"/>
    <property type="evidence" value="ECO:0007669"/>
    <property type="project" value="TreeGrafter"/>
</dbReference>
<accession>A0A1I8NHI4</accession>
<dbReference type="InterPro" id="IPR039223">
    <property type="entry name" value="AATF/Bfr2"/>
</dbReference>
<dbReference type="OrthoDB" id="5783963at2759"/>
<evidence type="ECO:0000256" key="1">
    <source>
        <dbReference type="ARBA" id="ARBA00008966"/>
    </source>
</evidence>
<organism evidence="5">
    <name type="scientific">Musca domestica</name>
    <name type="common">House fly</name>
    <dbReference type="NCBI Taxonomy" id="7370"/>
    <lineage>
        <taxon>Eukaryota</taxon>
        <taxon>Metazoa</taxon>
        <taxon>Ecdysozoa</taxon>
        <taxon>Arthropoda</taxon>
        <taxon>Hexapoda</taxon>
        <taxon>Insecta</taxon>
        <taxon>Pterygota</taxon>
        <taxon>Neoptera</taxon>
        <taxon>Endopterygota</taxon>
        <taxon>Diptera</taxon>
        <taxon>Brachycera</taxon>
        <taxon>Muscomorpha</taxon>
        <taxon>Muscoidea</taxon>
        <taxon>Muscidae</taxon>
        <taxon>Musca</taxon>
    </lineage>
</organism>